<evidence type="ECO:0000256" key="1">
    <source>
        <dbReference type="ARBA" id="ARBA00004123"/>
    </source>
</evidence>
<dbReference type="GO" id="GO:0006355">
    <property type="term" value="P:regulation of DNA-templated transcription"/>
    <property type="evidence" value="ECO:0007669"/>
    <property type="project" value="InterPro"/>
</dbReference>
<comment type="function">
    <text evidence="10">Acts as component of the CCR4-NOT core complex, which in the nucleus seems to be a general transcription factor, and in the cytoplasm the major mRNA deadenylase involved in mRNA turnover. The NOT protein subcomplex negatively regulates the basal and activated transcription of many genes. Preferentially affects TC-type TATA element-dependent transcription. Could directly or indirectly inhibit component(s) of the general transcription machinery.</text>
</comment>
<evidence type="ECO:0000256" key="6">
    <source>
        <dbReference type="ARBA" id="ARBA00022553"/>
    </source>
</evidence>
<keyword evidence="4 10" id="KW-0963">Cytoplasm</keyword>
<comment type="similarity">
    <text evidence="3 10">Belongs to the CNOT2/3/5 family.</text>
</comment>
<feature type="region of interest" description="Disordered" evidence="12">
    <location>
        <begin position="426"/>
        <end position="466"/>
    </location>
</feature>
<evidence type="ECO:0000256" key="2">
    <source>
        <dbReference type="ARBA" id="ARBA00004496"/>
    </source>
</evidence>
<feature type="compositionally biased region" description="Polar residues" evidence="12">
    <location>
        <begin position="330"/>
        <end position="366"/>
    </location>
</feature>
<dbReference type="KEGG" id="zmk:HG535_0F03450"/>
<evidence type="ECO:0000256" key="4">
    <source>
        <dbReference type="ARBA" id="ARBA00022490"/>
    </source>
</evidence>
<keyword evidence="8 10" id="KW-0804">Transcription</keyword>
<protein>
    <recommendedName>
        <fullName evidence="10">General negative regulator of transcription subunit</fullName>
    </recommendedName>
</protein>
<evidence type="ECO:0000256" key="9">
    <source>
        <dbReference type="ARBA" id="ARBA00023242"/>
    </source>
</evidence>
<evidence type="ECO:0000256" key="3">
    <source>
        <dbReference type="ARBA" id="ARBA00007682"/>
    </source>
</evidence>
<feature type="region of interest" description="Disordered" evidence="12">
    <location>
        <begin position="251"/>
        <end position="298"/>
    </location>
</feature>
<dbReference type="GO" id="GO:0000932">
    <property type="term" value="C:P-body"/>
    <property type="evidence" value="ECO:0007669"/>
    <property type="project" value="UniProtKB-UniRule"/>
</dbReference>
<evidence type="ECO:0000256" key="7">
    <source>
        <dbReference type="ARBA" id="ARBA00023015"/>
    </source>
</evidence>
<dbReference type="InterPro" id="IPR040168">
    <property type="entry name" value="Not2/3/5"/>
</dbReference>
<feature type="compositionally biased region" description="Polar residues" evidence="12">
    <location>
        <begin position="444"/>
        <end position="466"/>
    </location>
</feature>
<evidence type="ECO:0000313" key="16">
    <source>
        <dbReference type="Proteomes" id="UP000509704"/>
    </source>
</evidence>
<organism evidence="15 16">
    <name type="scientific">Zygotorulaspora mrakii</name>
    <name type="common">Zygosaccharomyces mrakii</name>
    <dbReference type="NCBI Taxonomy" id="42260"/>
    <lineage>
        <taxon>Eukaryota</taxon>
        <taxon>Fungi</taxon>
        <taxon>Dikarya</taxon>
        <taxon>Ascomycota</taxon>
        <taxon>Saccharomycotina</taxon>
        <taxon>Saccharomycetes</taxon>
        <taxon>Saccharomycetales</taxon>
        <taxon>Saccharomycetaceae</taxon>
        <taxon>Zygotorulaspora</taxon>
    </lineage>
</organism>
<keyword evidence="16" id="KW-1185">Reference proteome</keyword>
<keyword evidence="11" id="KW-0175">Coiled coil</keyword>
<evidence type="ECO:0000256" key="11">
    <source>
        <dbReference type="SAM" id="Coils"/>
    </source>
</evidence>
<proteinExistence type="inferred from homology"/>
<evidence type="ECO:0000259" key="14">
    <source>
        <dbReference type="Pfam" id="PF04153"/>
    </source>
</evidence>
<evidence type="ECO:0000256" key="5">
    <source>
        <dbReference type="ARBA" id="ARBA00022491"/>
    </source>
</evidence>
<dbReference type="PANTHER" id="PTHR23326">
    <property type="entry name" value="CCR4 NOT-RELATED"/>
    <property type="match status" value="1"/>
</dbReference>
<keyword evidence="5 10" id="KW-0678">Repressor</keyword>
<evidence type="ECO:0000256" key="12">
    <source>
        <dbReference type="SAM" id="MobiDB-lite"/>
    </source>
</evidence>
<dbReference type="OrthoDB" id="293823at2759"/>
<dbReference type="GO" id="GO:0030015">
    <property type="term" value="C:CCR4-NOT core complex"/>
    <property type="evidence" value="ECO:0007669"/>
    <property type="project" value="UniProtKB-UniRule"/>
</dbReference>
<accession>A0A7H9B694</accession>
<feature type="domain" description="CCR4-Not complex component Not N-terminal" evidence="13">
    <location>
        <begin position="3"/>
        <end position="233"/>
    </location>
</feature>
<evidence type="ECO:0000256" key="8">
    <source>
        <dbReference type="ARBA" id="ARBA00023163"/>
    </source>
</evidence>
<gene>
    <name evidence="15" type="ORF">HG535_0F03450</name>
</gene>
<feature type="compositionally biased region" description="Low complexity" evidence="12">
    <location>
        <begin position="426"/>
        <end position="443"/>
    </location>
</feature>
<dbReference type="Pfam" id="PF04065">
    <property type="entry name" value="Not3"/>
    <property type="match status" value="1"/>
</dbReference>
<comment type="subcellular location">
    <subcellularLocation>
        <location evidence="2 10">Cytoplasm</location>
    </subcellularLocation>
    <subcellularLocation>
        <location evidence="1 10">Nucleus</location>
    </subcellularLocation>
</comment>
<keyword evidence="9 10" id="KW-0539">Nucleus</keyword>
<feature type="region of interest" description="Disordered" evidence="12">
    <location>
        <begin position="313"/>
        <end position="366"/>
    </location>
</feature>
<name>A0A7H9B694_ZYGMR</name>
<dbReference type="GO" id="GO:0005634">
    <property type="term" value="C:nucleus"/>
    <property type="evidence" value="ECO:0007669"/>
    <property type="project" value="UniProtKB-SubCell"/>
</dbReference>
<dbReference type="Proteomes" id="UP000509704">
    <property type="component" value="Chromosome 6"/>
</dbReference>
<dbReference type="GeneID" id="59237593"/>
<sequence>MAHRKLQQEIDRVFKKINEGLEIFDTYYERHENCTNNPSQKDKLESDLKREVKKLQRLREQIKSWQSSPDIKDKDSLLDFRRSVEIAMEKYKAVEKASKEKAYSNISLKKSDNMDPQEKERRDVSEYLSNTIDELERQYEGLQVEIDKLIILNKKKKTASQANEEKKDQLKNLQMRYRWHQQQMELALRLLANEELNPDHVKEIQEDINYYVESNQEPDFVEDETIYDTLDLQSNEAIAHEVAQYFASQQAEDNNGDDDSASKDASKTSKKELRRLEREAKKAAKAASKGSESDSFVIPNSYSASISAKEPETLELLQSQSPSPSPGPQTADSSKTGSTPSTVPNTAKSPNGSSLTSLKHGLSATSHSTTNELLAGHTHIHQTLNGITTTSTLKPATVPARPAGEIKWAVAASQGIEKDKKMINASSNTNTSAPATSGTNSAAGLSNVSTRSNSATNTPRLSTPSLETTSLAEHLEKSSGLTNPNASTSLTAAAVLAAGAAAVNMNNKAIHKNASPYRPPETLHNRDEHYSLNTTPSLQKRVEDEPELIDDYESEWTDDELEEEPVPEQLTELESETRKLATEQFRKESIKDYEMLLLPGGIQEFIMGVELFNRGLEPLDGKLGGYRRSHDACTIPRFGGVPLGVNPPAPLDAFRSTQQWDVTRCSLRSVVRSSDLTEAEKYQAILERFRSLEMFTLFYNYYFAVTPLEQHIASIILAERHWKVSKTSTLWFLRQGDAKFTNGICEVADYKVFKLDDWTVADKLNFKLDYAFLKEPPVIPTVEKESMVETDGSDVLSHGQQLLQQLKQGKVGTSA</sequence>
<dbReference type="Gene3D" id="2.30.30.1020">
    <property type="entry name" value="CCR4-NOT complex subunit 2/3/5, C-terminal domain"/>
    <property type="match status" value="1"/>
</dbReference>
<dbReference type="PIRSF" id="PIRSF005290">
    <property type="entry name" value="NOT_su_3_5"/>
    <property type="match status" value="1"/>
</dbReference>
<dbReference type="GO" id="GO:0000289">
    <property type="term" value="P:nuclear-transcribed mRNA poly(A) tail shortening"/>
    <property type="evidence" value="ECO:0007669"/>
    <property type="project" value="UniProtKB-ARBA"/>
</dbReference>
<dbReference type="Pfam" id="PF04153">
    <property type="entry name" value="NOT2_3_5_C"/>
    <property type="match status" value="1"/>
</dbReference>
<keyword evidence="10" id="KW-0010">Activator</keyword>
<feature type="compositionally biased region" description="Basic and acidic residues" evidence="12">
    <location>
        <begin position="260"/>
        <end position="282"/>
    </location>
</feature>
<dbReference type="RefSeq" id="XP_037145560.1">
    <property type="nucleotide sequence ID" value="XM_037289665.1"/>
</dbReference>
<feature type="domain" description="NOT2/NOT3/NOT5 C-terminal" evidence="14">
    <location>
        <begin position="679"/>
        <end position="773"/>
    </location>
</feature>
<dbReference type="InterPro" id="IPR007282">
    <property type="entry name" value="NOT2/3/5_C"/>
</dbReference>
<evidence type="ECO:0000313" key="15">
    <source>
        <dbReference type="EMBL" id="QLG73834.1"/>
    </source>
</evidence>
<keyword evidence="6" id="KW-0597">Phosphoprotein</keyword>
<reference evidence="15 16" key="1">
    <citation type="submission" date="2020-07" db="EMBL/GenBank/DDBJ databases">
        <title>The yeast mating-type switching endonuclease HO is a domesticated member of an unorthodox homing genetic element family.</title>
        <authorList>
            <person name="Coughlan A.Y."/>
            <person name="Lombardi L."/>
            <person name="Braun-Galleani S."/>
            <person name="Martos A.R."/>
            <person name="Galeote V."/>
            <person name="Bigey F."/>
            <person name="Dequin S."/>
            <person name="Byrne K.P."/>
            <person name="Wolfe K.H."/>
        </authorList>
    </citation>
    <scope>NUCLEOTIDE SEQUENCE [LARGE SCALE GENOMIC DNA]</scope>
    <source>
        <strain evidence="15 16">NRRL Y-6702</strain>
    </source>
</reference>
<dbReference type="InterPro" id="IPR038635">
    <property type="entry name" value="CCR4-NOT_su2/3/5_C_sf"/>
</dbReference>
<feature type="coiled-coil region" evidence="11">
    <location>
        <begin position="125"/>
        <end position="183"/>
    </location>
</feature>
<evidence type="ECO:0000259" key="13">
    <source>
        <dbReference type="Pfam" id="PF04065"/>
    </source>
</evidence>
<feature type="coiled-coil region" evidence="11">
    <location>
        <begin position="41"/>
        <end position="68"/>
    </location>
</feature>
<keyword evidence="7 10" id="KW-0805">Transcription regulation</keyword>
<dbReference type="InterPro" id="IPR007207">
    <property type="entry name" value="Not_N"/>
</dbReference>
<dbReference type="AlphaFoldDB" id="A0A7H9B694"/>
<evidence type="ECO:0000256" key="10">
    <source>
        <dbReference type="PIRNR" id="PIRNR005290"/>
    </source>
</evidence>
<dbReference type="EMBL" id="CP058609">
    <property type="protein sequence ID" value="QLG73834.1"/>
    <property type="molecule type" value="Genomic_DNA"/>
</dbReference>
<dbReference type="InterPro" id="IPR012270">
    <property type="entry name" value="CCR4-NOT_su3/5"/>
</dbReference>